<gene>
    <name evidence="1" type="ORF">F5544_41605</name>
</gene>
<keyword evidence="2" id="KW-1185">Reference proteome</keyword>
<dbReference type="AlphaFoldDB" id="A0A6G9YSI4"/>
<organism evidence="1 2">
    <name type="scientific">Nocardia arthritidis</name>
    <dbReference type="NCBI Taxonomy" id="228602"/>
    <lineage>
        <taxon>Bacteria</taxon>
        <taxon>Bacillati</taxon>
        <taxon>Actinomycetota</taxon>
        <taxon>Actinomycetes</taxon>
        <taxon>Mycobacteriales</taxon>
        <taxon>Nocardiaceae</taxon>
        <taxon>Nocardia</taxon>
    </lineage>
</organism>
<protein>
    <recommendedName>
        <fullName evidence="3">DUF2563 family protein</fullName>
    </recommendedName>
</protein>
<dbReference type="Proteomes" id="UP000503540">
    <property type="component" value="Chromosome"/>
</dbReference>
<evidence type="ECO:0000313" key="1">
    <source>
        <dbReference type="EMBL" id="QIS16131.1"/>
    </source>
</evidence>
<name>A0A6G9YSI4_9NOCA</name>
<evidence type="ECO:0000313" key="2">
    <source>
        <dbReference type="Proteomes" id="UP000503540"/>
    </source>
</evidence>
<evidence type="ECO:0008006" key="3">
    <source>
        <dbReference type="Google" id="ProtNLM"/>
    </source>
</evidence>
<dbReference type="EMBL" id="CP046172">
    <property type="protein sequence ID" value="QIS16131.1"/>
    <property type="molecule type" value="Genomic_DNA"/>
</dbReference>
<sequence length="128" mass="13446">MPDTGQRRARELYAAAVDSTGNEPLVLAGDVAEKLAAACDKLVNDLQRAKATAHLVTDVRGFANLPTGHGLSAGFNAKGRQFLDLLTAFQETALLYKAAYLAAAHQLCAADAANRAALELAADQLELP</sequence>
<accession>A0A6G9YSI4</accession>
<dbReference type="RefSeq" id="WP_238846935.1">
    <property type="nucleotide sequence ID" value="NZ_CP046172.1"/>
</dbReference>
<dbReference type="KEGG" id="nah:F5544_41605"/>
<reference evidence="1 2" key="1">
    <citation type="journal article" date="2019" name="ACS Chem. Biol.">
        <title>Identification and Mobilization of a Cryptic Antibiotic Biosynthesis Gene Locus from a Human-Pathogenic Nocardia Isolate.</title>
        <authorList>
            <person name="Herisse M."/>
            <person name="Ishida K."/>
            <person name="Porter J.L."/>
            <person name="Howden B."/>
            <person name="Hertweck C."/>
            <person name="Stinear T.P."/>
            <person name="Pidot S.J."/>
        </authorList>
    </citation>
    <scope>NUCLEOTIDE SEQUENCE [LARGE SCALE GENOMIC DNA]</scope>
    <source>
        <strain evidence="1 2">AUSMDU00012717</strain>
    </source>
</reference>
<proteinExistence type="predicted"/>